<dbReference type="OrthoDB" id="8670769at2"/>
<feature type="domain" description="Integral membrane bound transporter" evidence="6">
    <location>
        <begin position="16"/>
        <end position="144"/>
    </location>
</feature>
<dbReference type="Proteomes" id="UP000630149">
    <property type="component" value="Unassembled WGS sequence"/>
</dbReference>
<dbReference type="EMBL" id="BMOB01000003">
    <property type="protein sequence ID" value="GGI82813.1"/>
    <property type="molecule type" value="Genomic_DNA"/>
</dbReference>
<evidence type="ECO:0000256" key="4">
    <source>
        <dbReference type="ARBA" id="ARBA00023136"/>
    </source>
</evidence>
<evidence type="ECO:0000256" key="5">
    <source>
        <dbReference type="SAM" id="Phobius"/>
    </source>
</evidence>
<evidence type="ECO:0000256" key="3">
    <source>
        <dbReference type="ARBA" id="ARBA00022989"/>
    </source>
</evidence>
<dbReference type="Pfam" id="PF13515">
    <property type="entry name" value="FUSC_2"/>
    <property type="match status" value="1"/>
</dbReference>
<dbReference type="GO" id="GO:0016020">
    <property type="term" value="C:membrane"/>
    <property type="evidence" value="ECO:0007669"/>
    <property type="project" value="UniProtKB-SubCell"/>
</dbReference>
<evidence type="ECO:0000256" key="1">
    <source>
        <dbReference type="ARBA" id="ARBA00004141"/>
    </source>
</evidence>
<keyword evidence="4 5" id="KW-0472">Membrane</keyword>
<comment type="subcellular location">
    <subcellularLocation>
        <location evidence="1">Membrane</location>
        <topology evidence="1">Multi-pass membrane protein</topology>
    </subcellularLocation>
</comment>
<proteinExistence type="predicted"/>
<reference evidence="7" key="2">
    <citation type="submission" date="2020-09" db="EMBL/GenBank/DDBJ databases">
        <authorList>
            <person name="Sun Q."/>
            <person name="Ohkuma M."/>
        </authorList>
    </citation>
    <scope>NUCLEOTIDE SEQUENCE</scope>
    <source>
        <strain evidence="7">JCM 13919</strain>
    </source>
</reference>
<gene>
    <name evidence="7" type="ORF">GCM10007966_09240</name>
</gene>
<name>A0A917NAE3_9GAMM</name>
<dbReference type="RefSeq" id="WP_131776149.1">
    <property type="nucleotide sequence ID" value="NZ_BMOB01000003.1"/>
</dbReference>
<comment type="caution">
    <text evidence="7">The sequence shown here is derived from an EMBL/GenBank/DDBJ whole genome shotgun (WGS) entry which is preliminary data.</text>
</comment>
<feature type="transmembrane region" description="Helical" evidence="5">
    <location>
        <begin position="105"/>
        <end position="124"/>
    </location>
</feature>
<feature type="transmembrane region" description="Helical" evidence="5">
    <location>
        <begin position="81"/>
        <end position="100"/>
    </location>
</feature>
<dbReference type="InterPro" id="IPR049453">
    <property type="entry name" value="Memb_transporter_dom"/>
</dbReference>
<sequence length="335" mass="38107">MNLRNTTKMGLQAAVAIAIAELISLNFKVERGYWITLTAMALTTQTWGESIKRSFERVGMTILGGAAGTALYFTLPANTELIVVFLLFFVFFTSFMMPIYHLIAVFFLTCFVVFLFALIGQWNWSMLGTRIIDTALGAAVALTVGNFLFPLKRNVTSMFVDYLKKIRASLTMVFNSKDIRTYVSSQNLAVEFLMIKKEALAIRYQLLFHRLNTQEFNSLLKYVGASAHYAIHLIESYPWLKCRLSNDEIPLVRKAAETTEENIKKLIELLEHKKKGEMCPAADVSCLLQREINTSPERFATLESDALGFYNLMYFFTELNANLNHVFDLLVKEQG</sequence>
<accession>A0A917NAE3</accession>
<keyword evidence="8" id="KW-1185">Reference proteome</keyword>
<reference evidence="7" key="1">
    <citation type="journal article" date="2014" name="Int. J. Syst. Evol. Microbiol.">
        <title>Complete genome sequence of Corynebacterium casei LMG S-19264T (=DSM 44701T), isolated from a smear-ripened cheese.</title>
        <authorList>
            <consortium name="US DOE Joint Genome Institute (JGI-PGF)"/>
            <person name="Walter F."/>
            <person name="Albersmeier A."/>
            <person name="Kalinowski J."/>
            <person name="Ruckert C."/>
        </authorList>
    </citation>
    <scope>NUCLEOTIDE SEQUENCE</scope>
    <source>
        <strain evidence="7">JCM 13919</strain>
    </source>
</reference>
<evidence type="ECO:0000313" key="7">
    <source>
        <dbReference type="EMBL" id="GGI82813.1"/>
    </source>
</evidence>
<feature type="transmembrane region" description="Helical" evidence="5">
    <location>
        <begin position="130"/>
        <end position="149"/>
    </location>
</feature>
<protein>
    <recommendedName>
        <fullName evidence="6">Integral membrane bound transporter domain-containing protein</fullName>
    </recommendedName>
</protein>
<evidence type="ECO:0000313" key="8">
    <source>
        <dbReference type="Proteomes" id="UP000630149"/>
    </source>
</evidence>
<keyword evidence="3 5" id="KW-1133">Transmembrane helix</keyword>
<evidence type="ECO:0000256" key="2">
    <source>
        <dbReference type="ARBA" id="ARBA00022692"/>
    </source>
</evidence>
<organism evidence="7 8">
    <name type="scientific">Legionella impletisoli</name>
    <dbReference type="NCBI Taxonomy" id="343510"/>
    <lineage>
        <taxon>Bacteria</taxon>
        <taxon>Pseudomonadati</taxon>
        <taxon>Pseudomonadota</taxon>
        <taxon>Gammaproteobacteria</taxon>
        <taxon>Legionellales</taxon>
        <taxon>Legionellaceae</taxon>
        <taxon>Legionella</taxon>
    </lineage>
</organism>
<feature type="transmembrane region" description="Helical" evidence="5">
    <location>
        <begin position="9"/>
        <end position="27"/>
    </location>
</feature>
<evidence type="ECO:0000259" key="6">
    <source>
        <dbReference type="Pfam" id="PF13515"/>
    </source>
</evidence>
<keyword evidence="2 5" id="KW-0812">Transmembrane</keyword>
<dbReference type="AlphaFoldDB" id="A0A917NAE3"/>